<dbReference type="AlphaFoldDB" id="A0A2S1T1X6"/>
<dbReference type="Pfam" id="PF01695">
    <property type="entry name" value="IstB_IS21"/>
    <property type="match status" value="1"/>
</dbReference>
<dbReference type="KEGG" id="stir:DDW44_30625"/>
<gene>
    <name evidence="3" type="ORF">DDW44_30625</name>
</gene>
<dbReference type="GO" id="GO:0006260">
    <property type="term" value="P:DNA replication"/>
    <property type="evidence" value="ECO:0007669"/>
    <property type="project" value="TreeGrafter"/>
</dbReference>
<feature type="region of interest" description="Disordered" evidence="1">
    <location>
        <begin position="1"/>
        <end position="35"/>
    </location>
</feature>
<dbReference type="PANTHER" id="PTHR30050:SF4">
    <property type="entry name" value="ATP-BINDING PROTEIN RV3427C IN INSERTION SEQUENCE-RELATED"/>
    <property type="match status" value="1"/>
</dbReference>
<sequence length="282" mass="31427">MVSDQPTDERRTDDMSIALPAPAPPESREPVPAASPVAAVREILLRRGLDPSKAALTEDRPDSTEDYQRQVYRQAWVNSLALSGHAEYARYTLDSLDEAQFPQHLREYVGQLSAARRHNREQAKLDPEDRRILRPNILNLIAAGGVGAGKTVAAAAAGAFAVECGLMARFVSHSMYLSWLQPDNAPAGLTKVQVRERYERCDLLIVDDLCNEMDQYATNHVRTNTSDLITSRINSGRATLFTTNLNFDQVAEVLGERLASRVGNRATVLKMMGDDRRKPQRW</sequence>
<evidence type="ECO:0000256" key="1">
    <source>
        <dbReference type="SAM" id="MobiDB-lite"/>
    </source>
</evidence>
<dbReference type="Proteomes" id="UP000244900">
    <property type="component" value="Chromosome"/>
</dbReference>
<organism evidence="3 4">
    <name type="scientific">Streptomyces tirandamycinicus</name>
    <dbReference type="NCBI Taxonomy" id="2174846"/>
    <lineage>
        <taxon>Bacteria</taxon>
        <taxon>Bacillati</taxon>
        <taxon>Actinomycetota</taxon>
        <taxon>Actinomycetes</taxon>
        <taxon>Kitasatosporales</taxon>
        <taxon>Streptomycetaceae</taxon>
        <taxon>Streptomyces</taxon>
    </lineage>
</organism>
<protein>
    <recommendedName>
        <fullName evidence="2">IstB-like ATP-binding domain-containing protein</fullName>
    </recommendedName>
</protein>
<feature type="domain" description="IstB-like ATP-binding" evidence="2">
    <location>
        <begin position="139"/>
        <end position="278"/>
    </location>
</feature>
<dbReference type="Gene3D" id="3.40.50.300">
    <property type="entry name" value="P-loop containing nucleotide triphosphate hydrolases"/>
    <property type="match status" value="1"/>
</dbReference>
<name>A0A2S1T1X6_9ACTN</name>
<dbReference type="SUPFAM" id="SSF52540">
    <property type="entry name" value="P-loop containing nucleoside triphosphate hydrolases"/>
    <property type="match status" value="1"/>
</dbReference>
<accession>A0A2S1T1X6</accession>
<dbReference type="InterPro" id="IPR002611">
    <property type="entry name" value="IstB_ATP-bd"/>
</dbReference>
<proteinExistence type="predicted"/>
<evidence type="ECO:0000313" key="3">
    <source>
        <dbReference type="EMBL" id="AWI32673.1"/>
    </source>
</evidence>
<dbReference type="GO" id="GO:0005524">
    <property type="term" value="F:ATP binding"/>
    <property type="evidence" value="ECO:0007669"/>
    <property type="project" value="InterPro"/>
</dbReference>
<reference evidence="3 4" key="1">
    <citation type="submission" date="2018-05" db="EMBL/GenBank/DDBJ databases">
        <title>Complete genome sequence of sponge-derived Streptomyces sp. HNM0039.</title>
        <authorList>
            <person name="Huang X."/>
            <person name="Zhou S."/>
        </authorList>
    </citation>
    <scope>NUCLEOTIDE SEQUENCE [LARGE SCALE GENOMIC DNA]</scope>
    <source>
        <strain evidence="3 4">HNM0039</strain>
    </source>
</reference>
<dbReference type="EMBL" id="CP029188">
    <property type="protein sequence ID" value="AWI32673.1"/>
    <property type="molecule type" value="Genomic_DNA"/>
</dbReference>
<dbReference type="OrthoDB" id="4079999at2"/>
<dbReference type="InterPro" id="IPR027417">
    <property type="entry name" value="P-loop_NTPase"/>
</dbReference>
<dbReference type="PANTHER" id="PTHR30050">
    <property type="entry name" value="CHROMOSOMAL REPLICATION INITIATOR PROTEIN DNAA"/>
    <property type="match status" value="1"/>
</dbReference>
<evidence type="ECO:0000259" key="2">
    <source>
        <dbReference type="Pfam" id="PF01695"/>
    </source>
</evidence>
<evidence type="ECO:0000313" key="4">
    <source>
        <dbReference type="Proteomes" id="UP000244900"/>
    </source>
</evidence>
<keyword evidence="4" id="KW-1185">Reference proteome</keyword>